<dbReference type="PROSITE" id="PS50093">
    <property type="entry name" value="PKD"/>
    <property type="match status" value="2"/>
</dbReference>
<dbReference type="InterPro" id="IPR000601">
    <property type="entry name" value="PKD_dom"/>
</dbReference>
<reference evidence="3 4" key="1">
    <citation type="submission" date="2019-08" db="EMBL/GenBank/DDBJ databases">
        <title>Genome of Vicingus serpentipes NCIMB 15042.</title>
        <authorList>
            <person name="Bowman J.P."/>
        </authorList>
    </citation>
    <scope>NUCLEOTIDE SEQUENCE [LARGE SCALE GENOMIC DNA]</scope>
    <source>
        <strain evidence="3 4">NCIMB 15042</strain>
    </source>
</reference>
<protein>
    <submittedName>
        <fullName evidence="3">PKD domain-containing protein</fullName>
    </submittedName>
</protein>
<feature type="chain" id="PRO_5023034479" evidence="1">
    <location>
        <begin position="23"/>
        <end position="1102"/>
    </location>
</feature>
<evidence type="ECO:0000313" key="4">
    <source>
        <dbReference type="Proteomes" id="UP000321721"/>
    </source>
</evidence>
<dbReference type="InterPro" id="IPR025667">
    <property type="entry name" value="SprB_repeat"/>
</dbReference>
<dbReference type="Proteomes" id="UP000321721">
    <property type="component" value="Unassembled WGS sequence"/>
</dbReference>
<dbReference type="OrthoDB" id="9805017at2"/>
<comment type="caution">
    <text evidence="3">The sequence shown here is derived from an EMBL/GenBank/DDBJ whole genome shotgun (WGS) entry which is preliminary data.</text>
</comment>
<proteinExistence type="predicted"/>
<organism evidence="3 4">
    <name type="scientific">Vicingus serpentipes</name>
    <dbReference type="NCBI Taxonomy" id="1926625"/>
    <lineage>
        <taxon>Bacteria</taxon>
        <taxon>Pseudomonadati</taxon>
        <taxon>Bacteroidota</taxon>
        <taxon>Flavobacteriia</taxon>
        <taxon>Flavobacteriales</taxon>
        <taxon>Vicingaceae</taxon>
        <taxon>Vicingus</taxon>
    </lineage>
</organism>
<dbReference type="Pfam" id="PF13573">
    <property type="entry name" value="SprB"/>
    <property type="match status" value="2"/>
</dbReference>
<dbReference type="InterPro" id="IPR013783">
    <property type="entry name" value="Ig-like_fold"/>
</dbReference>
<dbReference type="InterPro" id="IPR035986">
    <property type="entry name" value="PKD_dom_sf"/>
</dbReference>
<dbReference type="SMART" id="SM00089">
    <property type="entry name" value="PKD"/>
    <property type="match status" value="2"/>
</dbReference>
<dbReference type="Gene3D" id="2.60.120.380">
    <property type="match status" value="1"/>
</dbReference>
<gene>
    <name evidence="3" type="ORF">FRY74_12725</name>
</gene>
<dbReference type="InterPro" id="IPR022409">
    <property type="entry name" value="PKD/Chitinase_dom"/>
</dbReference>
<dbReference type="CDD" id="cd00146">
    <property type="entry name" value="PKD"/>
    <property type="match status" value="2"/>
</dbReference>
<feature type="signal peptide" evidence="1">
    <location>
        <begin position="1"/>
        <end position="22"/>
    </location>
</feature>
<accession>A0A5C6RNI3</accession>
<evidence type="ECO:0000259" key="2">
    <source>
        <dbReference type="PROSITE" id="PS50093"/>
    </source>
</evidence>
<evidence type="ECO:0000256" key="1">
    <source>
        <dbReference type="SAM" id="SignalP"/>
    </source>
</evidence>
<dbReference type="RefSeq" id="WP_147102218.1">
    <property type="nucleotide sequence ID" value="NZ_VOOS01000010.1"/>
</dbReference>
<feature type="domain" description="PKD" evidence="2">
    <location>
        <begin position="637"/>
        <end position="696"/>
    </location>
</feature>
<feature type="domain" description="PKD" evidence="2">
    <location>
        <begin position="947"/>
        <end position="984"/>
    </location>
</feature>
<dbReference type="Gene3D" id="2.60.40.10">
    <property type="entry name" value="Immunoglobulins"/>
    <property type="match status" value="2"/>
</dbReference>
<dbReference type="Pfam" id="PF18911">
    <property type="entry name" value="PKD_4"/>
    <property type="match status" value="2"/>
</dbReference>
<dbReference type="EMBL" id="VOOS01000010">
    <property type="protein sequence ID" value="TXB63534.1"/>
    <property type="molecule type" value="Genomic_DNA"/>
</dbReference>
<dbReference type="SUPFAM" id="SSF49299">
    <property type="entry name" value="PKD domain"/>
    <property type="match status" value="2"/>
</dbReference>
<sequence>MSSITKYLFASLLLIANFSLKAQCPDDNVWSGDPNVSVGCPGSTTVTLDAGEYINVDVVAGNIYTITTCTAGNTCNSNLTLADLGTLTSYATNNDGGTAVNGCSEIVWTSTVTGSLSLLLDRYQNAGNQCQNTGCLGTSISISCAQPPANTEPCGAVVLPVNNSCVSQTFDNTGVGSGYNILPSCGNYVGNDLWFTFTVPASGGANVDLGALGMTDSGMSLYTGTDCGNIAEATCDDDGGTGTMSNGDANFPPGTQIWVRVWGYGDDQGTFDICVTETTPAVTASDCGDAINICSNAGFTIDPNGIGSVNDVPPVGSVGNPNSAPSSTNDGCLLAGEKNSTWMIITVGQTGNLEFSFGAGGAQAGFYDWILWPYSGDCGNISAGNVAPVSCNWNASSTGGTGAVSSVPAGGNAGNYEPAIPVVCGQQYLMCFSNYSSASSTVPVEFGGTATVSCSGFINVSSNDITICEGTSGTLNVAGADSYVWSPATGLSATTGNTVTASPTTTTNYTVTGTTGCLTDDTTITVVVEPKPTITTSYTNPSTGANVVDDVVTTCGNEDIVLGASGSVNGYVWFPNAGLSCTTCQNPTVSVGTTNLTYYVVGYSANNCPDTTEFNIIVAPVVSGFNQPVAQCIEGNSFSFTNTGTTGGSYSWDFGDGNTSTLENPTHTYLTASTFTVQQIVTLGSCSDTTELTVTVNPLVEPTFSAVAPLCQNAAAPVLPTTSINAITGTWSPVVSTATAGTQTYIFTPDAGQCADSTTLDITINPLPVPIASADSVSCFSGTDGSVTVTGVTGTSAFPFGYGYSWTPGVQTTQTATGLSVGVYTVTVQDLATTCSAQTTAEIFEPTELTTTITPAPPLCAGQTGSATANPTGGTGAYTYSWDTAPVQTSQTATGLVPGVTYEVTVTDHNNCQVTETVTLVDGVTILAGFSVNDSSQCLTGNNYVLTNTGTSGVTYDWDFGDAGTSTTENPTHGYAGAGTYTITQIAYQGTCRDTVQQVVTVDPMPIPFASADSVLCNGGATGSAIVTSTTNSAGPFTYLWAPGGQTTVNATGLTAGGYTVTVTDQNTGCTGDVSVTVFEPAVLAINPEAHNDPICNGDATG</sequence>
<name>A0A5C6RNI3_9FLAO</name>
<evidence type="ECO:0000313" key="3">
    <source>
        <dbReference type="EMBL" id="TXB63534.1"/>
    </source>
</evidence>
<dbReference type="AlphaFoldDB" id="A0A5C6RNI3"/>
<feature type="non-terminal residue" evidence="3">
    <location>
        <position position="1102"/>
    </location>
</feature>
<keyword evidence="4" id="KW-1185">Reference proteome</keyword>
<keyword evidence="1" id="KW-0732">Signal</keyword>